<organism evidence="1 2">
    <name type="scientific">Xanthobacter flavus</name>
    <dbReference type="NCBI Taxonomy" id="281"/>
    <lineage>
        <taxon>Bacteria</taxon>
        <taxon>Pseudomonadati</taxon>
        <taxon>Pseudomonadota</taxon>
        <taxon>Alphaproteobacteria</taxon>
        <taxon>Hyphomicrobiales</taxon>
        <taxon>Xanthobacteraceae</taxon>
        <taxon>Xanthobacter</taxon>
    </lineage>
</organism>
<evidence type="ECO:0000313" key="2">
    <source>
        <dbReference type="Proteomes" id="UP001144397"/>
    </source>
</evidence>
<name>A0A9W6FKM1_XANFL</name>
<proteinExistence type="predicted"/>
<gene>
    <name evidence="1" type="ORF">XFLAVUS301_31190</name>
</gene>
<accession>A0A9W6FKM1</accession>
<protein>
    <submittedName>
        <fullName evidence="1">Uncharacterized protein</fullName>
    </submittedName>
</protein>
<comment type="caution">
    <text evidence="1">The sequence shown here is derived from an EMBL/GenBank/DDBJ whole genome shotgun (WGS) entry which is preliminary data.</text>
</comment>
<dbReference type="AlphaFoldDB" id="A0A9W6FKM1"/>
<evidence type="ECO:0000313" key="1">
    <source>
        <dbReference type="EMBL" id="GLI23445.1"/>
    </source>
</evidence>
<sequence length="149" mass="16846">MKHMDSFLLEKTPRGFVPAFPQDADDAAQVPMGTQVRVSMPGKSEKTNRFFWALMTHVGNALGIDKRSLATELLVKLNRVDAFQFTDGRMQVVPRSIAAMKVDEFRTFLDEALLLLVTHYLPDMPRDRLLAEVLRMCGVSYADIMGGRR</sequence>
<dbReference type="Proteomes" id="UP001144397">
    <property type="component" value="Unassembled WGS sequence"/>
</dbReference>
<reference evidence="1" key="1">
    <citation type="submission" date="2022-12" db="EMBL/GenBank/DDBJ databases">
        <title>Reference genome sequencing for broad-spectrum identification of bacterial and archaeal isolates by mass spectrometry.</title>
        <authorList>
            <person name="Sekiguchi Y."/>
            <person name="Tourlousse D.M."/>
        </authorList>
    </citation>
    <scope>NUCLEOTIDE SEQUENCE</scope>
    <source>
        <strain evidence="1">301</strain>
    </source>
</reference>
<dbReference type="EMBL" id="BSDO01000004">
    <property type="protein sequence ID" value="GLI23445.1"/>
    <property type="molecule type" value="Genomic_DNA"/>
</dbReference>